<keyword evidence="1" id="KW-0472">Membrane</keyword>
<dbReference type="AlphaFoldDB" id="A0A7S2KY30"/>
<accession>A0A7S2KY30</accession>
<proteinExistence type="predicted"/>
<dbReference type="InterPro" id="IPR021067">
    <property type="entry name" value="Glycosyltransferase"/>
</dbReference>
<dbReference type="EMBL" id="HBGY01019991">
    <property type="protein sequence ID" value="CAD9588655.1"/>
    <property type="molecule type" value="Transcribed_RNA"/>
</dbReference>
<dbReference type="SUPFAM" id="SSF53448">
    <property type="entry name" value="Nucleotide-diphospho-sugar transferases"/>
    <property type="match status" value="1"/>
</dbReference>
<keyword evidence="1" id="KW-0812">Transmembrane</keyword>
<gene>
    <name evidence="2" type="ORF">LDAN0321_LOCUS12636</name>
</gene>
<dbReference type="PANTHER" id="PTHR34496">
    <property type="entry name" value="GLCNAC TRANSFERASE-RELATED"/>
    <property type="match status" value="1"/>
</dbReference>
<protein>
    <submittedName>
        <fullName evidence="2">Uncharacterized protein</fullName>
    </submittedName>
</protein>
<dbReference type="Pfam" id="PF11397">
    <property type="entry name" value="GlcNAc"/>
    <property type="match status" value="1"/>
</dbReference>
<dbReference type="InterPro" id="IPR029044">
    <property type="entry name" value="Nucleotide-diphossugar_trans"/>
</dbReference>
<reference evidence="2" key="1">
    <citation type="submission" date="2021-01" db="EMBL/GenBank/DDBJ databases">
        <authorList>
            <person name="Corre E."/>
            <person name="Pelletier E."/>
            <person name="Niang G."/>
            <person name="Scheremetjew M."/>
            <person name="Finn R."/>
            <person name="Kale V."/>
            <person name="Holt S."/>
            <person name="Cochrane G."/>
            <person name="Meng A."/>
            <person name="Brown T."/>
            <person name="Cohen L."/>
        </authorList>
    </citation>
    <scope>NUCLEOTIDE SEQUENCE</scope>
    <source>
        <strain evidence="2">B650</strain>
    </source>
</reference>
<name>A0A7S2KY30_9STRA</name>
<evidence type="ECO:0000256" key="1">
    <source>
        <dbReference type="SAM" id="Phobius"/>
    </source>
</evidence>
<dbReference type="Gene3D" id="3.90.550.10">
    <property type="entry name" value="Spore Coat Polysaccharide Biosynthesis Protein SpsA, Chain A"/>
    <property type="match status" value="1"/>
</dbReference>
<sequence length="547" mass="62014">MAVIRRNRDSQSQSNSLVFCIITSFGCVITALLITLVYAVSTANTINPAGNDAVHNVAASLQKDILAVEEAAKPLALRGAEKAEHFLESMNVGGHAMTTEQQEEKPTLNTEPMTMDEVLSFLNHFLIQLHQNFVGNKKTEFDGVWKIFHDFALEVLYPWDREYLQRMPKRRKDGSVFVSLASYRDENCINTLTWAYEKSKNPDLLNVGLVQQNCVKDCIGGILDKTGRTEKVPPDDDCYELFCESDIGREHCAAGRVRNLFINEDESLGPYMARYFASKLWNGEEWYMQIDAHMTFLQDWDAVSIEMLQKAPAQKPVMSHYPPFDTVNLEENAKRHGISRLCGSTFADSDLENQIIRLGGTAAGSYTDTPRFAPYVAAGYFVAHSSFLSEVPFDPFLPWIFMGEEIIMSARLWTSGYDIFSPRTSVVGHIYFRRKKPKFWESVHRLFHYGIHNPLQMMVLNRVKTQLNYPESANDFISPRTLLTHIDEYSMGTERSLEDYLAMAGLDMGKKRVIGPQINWCYSGGVPPGKEEYAHLYNNVDGDGIPL</sequence>
<dbReference type="PROSITE" id="PS51257">
    <property type="entry name" value="PROKAR_LIPOPROTEIN"/>
    <property type="match status" value="1"/>
</dbReference>
<evidence type="ECO:0000313" key="2">
    <source>
        <dbReference type="EMBL" id="CAD9588655.1"/>
    </source>
</evidence>
<organism evidence="2">
    <name type="scientific">Leptocylindrus danicus</name>
    <dbReference type="NCBI Taxonomy" id="163516"/>
    <lineage>
        <taxon>Eukaryota</taxon>
        <taxon>Sar</taxon>
        <taxon>Stramenopiles</taxon>
        <taxon>Ochrophyta</taxon>
        <taxon>Bacillariophyta</taxon>
        <taxon>Coscinodiscophyceae</taxon>
        <taxon>Chaetocerotophycidae</taxon>
        <taxon>Leptocylindrales</taxon>
        <taxon>Leptocylindraceae</taxon>
        <taxon>Leptocylindrus</taxon>
    </lineage>
</organism>
<dbReference type="PANTHER" id="PTHR34496:SF10">
    <property type="entry name" value="GLCNAC TRANSFERASE"/>
    <property type="match status" value="1"/>
</dbReference>
<keyword evidence="1" id="KW-1133">Transmembrane helix</keyword>
<feature type="transmembrane region" description="Helical" evidence="1">
    <location>
        <begin position="16"/>
        <end position="40"/>
    </location>
</feature>